<sequence>MFDDRSFFSSSFSSNQNAVSNIQFGRFFDPVPTPFVPPSMNDFFAPQTRSTAIPFREFHSRTETSWTDLEGQHYDYRREESLTSSNDFGPHWRYRGRVVESPDRLGPEGGYIPPLSMHPGGSPIRATRATSAAAPPPVQQTRTYIVPTNIKLDLVVIMPPTATPPQQPPAQPPTNNPAEPSYQPAPAQPPTNNPAEPSYQPAPPQAAGCSTGFVTPPPSNDNASVETLPDPHLDINMEITDAGNFQVIEITWTGQGVIAEPAYNHEQRKLSFLHEPEAGSGQIKTRFTIDAPVPRSTAYTRIVPGQGHNRWLLICTKT</sequence>
<dbReference type="AlphaFoldDB" id="A0A4P9ZXS2"/>
<name>A0A4P9ZXS2_9FUNG</name>
<gene>
    <name evidence="2" type="ORF">BJ085DRAFT_35824</name>
</gene>
<evidence type="ECO:0000256" key="1">
    <source>
        <dbReference type="SAM" id="MobiDB-lite"/>
    </source>
</evidence>
<dbReference type="EMBL" id="ML002397">
    <property type="protein sequence ID" value="RKP38178.1"/>
    <property type="molecule type" value="Genomic_DNA"/>
</dbReference>
<dbReference type="STRING" id="215637.A0A4P9ZXS2"/>
<evidence type="ECO:0000313" key="2">
    <source>
        <dbReference type="EMBL" id="RKP38178.1"/>
    </source>
</evidence>
<protein>
    <submittedName>
        <fullName evidence="2">Uncharacterized protein</fullName>
    </submittedName>
</protein>
<accession>A0A4P9ZXS2</accession>
<proteinExistence type="predicted"/>
<feature type="compositionally biased region" description="Pro residues" evidence="1">
    <location>
        <begin position="161"/>
        <end position="175"/>
    </location>
</feature>
<keyword evidence="3" id="KW-1185">Reference proteome</keyword>
<feature type="region of interest" description="Disordered" evidence="1">
    <location>
        <begin position="114"/>
        <end position="138"/>
    </location>
</feature>
<organism evidence="2 3">
    <name type="scientific">Dimargaris cristalligena</name>
    <dbReference type="NCBI Taxonomy" id="215637"/>
    <lineage>
        <taxon>Eukaryota</taxon>
        <taxon>Fungi</taxon>
        <taxon>Fungi incertae sedis</taxon>
        <taxon>Zoopagomycota</taxon>
        <taxon>Kickxellomycotina</taxon>
        <taxon>Dimargaritomycetes</taxon>
        <taxon>Dimargaritales</taxon>
        <taxon>Dimargaritaceae</taxon>
        <taxon>Dimargaris</taxon>
    </lineage>
</organism>
<evidence type="ECO:0000313" key="3">
    <source>
        <dbReference type="Proteomes" id="UP000268162"/>
    </source>
</evidence>
<feature type="region of interest" description="Disordered" evidence="1">
    <location>
        <begin position="159"/>
        <end position="229"/>
    </location>
</feature>
<reference evidence="3" key="1">
    <citation type="journal article" date="2018" name="Nat. Microbiol.">
        <title>Leveraging single-cell genomics to expand the fungal tree of life.</title>
        <authorList>
            <person name="Ahrendt S.R."/>
            <person name="Quandt C.A."/>
            <person name="Ciobanu D."/>
            <person name="Clum A."/>
            <person name="Salamov A."/>
            <person name="Andreopoulos B."/>
            <person name="Cheng J.F."/>
            <person name="Woyke T."/>
            <person name="Pelin A."/>
            <person name="Henrissat B."/>
            <person name="Reynolds N.K."/>
            <person name="Benny G.L."/>
            <person name="Smith M.E."/>
            <person name="James T.Y."/>
            <person name="Grigoriev I.V."/>
        </authorList>
    </citation>
    <scope>NUCLEOTIDE SEQUENCE [LARGE SCALE GENOMIC DNA]</scope>
    <source>
        <strain evidence="3">RSA 468</strain>
    </source>
</reference>
<dbReference type="Proteomes" id="UP000268162">
    <property type="component" value="Unassembled WGS sequence"/>
</dbReference>
<feature type="compositionally biased region" description="Low complexity" evidence="1">
    <location>
        <begin position="122"/>
        <end position="133"/>
    </location>
</feature>